<dbReference type="InterPro" id="IPR001509">
    <property type="entry name" value="Epimerase_deHydtase"/>
</dbReference>
<evidence type="ECO:0000256" key="3">
    <source>
        <dbReference type="ARBA" id="ARBA00023002"/>
    </source>
</evidence>
<feature type="active site" description="Proton donor/acceptor" evidence="5">
    <location>
        <position position="139"/>
    </location>
</feature>
<dbReference type="GeneID" id="79949054"/>
<feature type="site" description="Important for catalytic activity" evidence="5">
    <location>
        <position position="112"/>
    </location>
</feature>
<gene>
    <name evidence="5" type="primary">fcl</name>
    <name evidence="7" type="ORF">L1994_01620</name>
</gene>
<dbReference type="InterPro" id="IPR036291">
    <property type="entry name" value="NAD(P)-bd_dom_sf"/>
</dbReference>
<dbReference type="Gene3D" id="3.90.25.10">
    <property type="entry name" value="UDP-galactose 4-epimerase, domain 1"/>
    <property type="match status" value="1"/>
</dbReference>
<dbReference type="RefSeq" id="WP_278099959.1">
    <property type="nucleotide sequence ID" value="NZ_CP091092.1"/>
</dbReference>
<sequence>MSFFKDKKVLVTGGAGFLGSNVTKELVKKGASPENIIVPRSRDIDLRIWENCVEIVGDVDIVIHLAAKVGGIGYNQQFPGSLFYDNAIMGIQLMEAARQADVGKFVAVGTICAYPKFTPVPFSEDELWNGYPEETNAPYGLAKKMMLVQSQAYRQQYGFNSIYLLPVNLYGPGDNFDPSSSHVIPALIKKFTEAVRAGNSSQTVEVWGTGSASREFLYVEDAARGIVLASEKFEKSDPVNLGSGMEITIRDLVTKISDITGFEGDIVWDKSKPDGQPKRCLDVSRARCEFGFEAKMGFDEGLKRTVEWYLTK</sequence>
<evidence type="ECO:0000256" key="4">
    <source>
        <dbReference type="ARBA" id="ARBA00023235"/>
    </source>
</evidence>
<protein>
    <recommendedName>
        <fullName evidence="5">GDP-L-fucose synthase</fullName>
        <ecNumber evidence="5">1.1.1.271</ecNumber>
    </recommendedName>
    <alternativeName>
        <fullName evidence="5">GDP-4-keto-6-deoxy-D-mannose-3,5-epimerase-4-reductase</fullName>
    </alternativeName>
</protein>
<keyword evidence="8" id="KW-1185">Reference proteome</keyword>
<evidence type="ECO:0000313" key="8">
    <source>
        <dbReference type="Proteomes" id="UP001218895"/>
    </source>
</evidence>
<evidence type="ECO:0000256" key="5">
    <source>
        <dbReference type="HAMAP-Rule" id="MF_00956"/>
    </source>
</evidence>
<dbReference type="Pfam" id="PF01370">
    <property type="entry name" value="Epimerase"/>
    <property type="match status" value="1"/>
</dbReference>
<name>A0AAF0JN15_9EURY</name>
<reference evidence="7" key="1">
    <citation type="submission" date="2022-01" db="EMBL/GenBank/DDBJ databases">
        <title>Complete genome of Methanomicrobium antiquum DSM 21220.</title>
        <authorList>
            <person name="Chen S.-C."/>
            <person name="You Y.-T."/>
            <person name="Zhou Y.-Z."/>
            <person name="Lai M.-C."/>
        </authorList>
    </citation>
    <scope>NUCLEOTIDE SEQUENCE</scope>
    <source>
        <strain evidence="7">DSM 21220</strain>
    </source>
</reference>
<comment type="pathway">
    <text evidence="5">Nucleotide-sugar biosynthesis; GDP-L-fucose biosynthesis via de novo pathway; GDP-L-fucose from GDP-alpha-D-mannose: step 2/2.</text>
</comment>
<feature type="binding site" evidence="5">
    <location>
        <position position="207"/>
    </location>
    <ligand>
        <name>substrate</name>
    </ligand>
</feature>
<keyword evidence="4 5" id="KW-0413">Isomerase</keyword>
<dbReference type="AlphaFoldDB" id="A0AAF0JN15"/>
<evidence type="ECO:0000256" key="1">
    <source>
        <dbReference type="ARBA" id="ARBA00005959"/>
    </source>
</evidence>
<accession>A0AAF0JN15</accession>
<feature type="binding site" evidence="5">
    <location>
        <begin position="166"/>
        <end position="169"/>
    </location>
    <ligand>
        <name>NADP(+)</name>
        <dbReference type="ChEBI" id="CHEBI:58349"/>
    </ligand>
</feature>
<evidence type="ECO:0000313" key="7">
    <source>
        <dbReference type="EMBL" id="WFN37120.1"/>
    </source>
</evidence>
<keyword evidence="2 5" id="KW-0521">NADP</keyword>
<dbReference type="InterPro" id="IPR028614">
    <property type="entry name" value="GDP_fucose/colitose_synth"/>
</dbReference>
<dbReference type="CDD" id="cd05239">
    <property type="entry name" value="GDP_FS_SDR_e"/>
    <property type="match status" value="1"/>
</dbReference>
<feature type="binding site" evidence="5">
    <location>
        <position position="182"/>
    </location>
    <ligand>
        <name>NADP(+)</name>
        <dbReference type="ChEBI" id="CHEBI:58349"/>
    </ligand>
</feature>
<dbReference type="Gene3D" id="3.40.50.720">
    <property type="entry name" value="NAD(P)-binding Rossmann-like Domain"/>
    <property type="match status" value="1"/>
</dbReference>
<comment type="catalytic activity">
    <reaction evidence="5">
        <text>GDP-beta-L-fucose + NADP(+) = GDP-4-dehydro-alpha-D-rhamnose + NADPH + H(+)</text>
        <dbReference type="Rhea" id="RHEA:18885"/>
        <dbReference type="ChEBI" id="CHEBI:15378"/>
        <dbReference type="ChEBI" id="CHEBI:57273"/>
        <dbReference type="ChEBI" id="CHEBI:57783"/>
        <dbReference type="ChEBI" id="CHEBI:57964"/>
        <dbReference type="ChEBI" id="CHEBI:58349"/>
        <dbReference type="EC" id="1.1.1.271"/>
    </reaction>
</comment>
<organism evidence="7 8">
    <name type="scientific">Methanomicrobium antiquum</name>
    <dbReference type="NCBI Taxonomy" id="487686"/>
    <lineage>
        <taxon>Archaea</taxon>
        <taxon>Methanobacteriati</taxon>
        <taxon>Methanobacteriota</taxon>
        <taxon>Stenosarchaea group</taxon>
        <taxon>Methanomicrobia</taxon>
        <taxon>Methanomicrobiales</taxon>
        <taxon>Methanomicrobiaceae</taxon>
        <taxon>Methanomicrobium</taxon>
    </lineage>
</organism>
<dbReference type="EC" id="1.1.1.271" evidence="5"/>
<keyword evidence="5" id="KW-0511">Multifunctional enzyme</keyword>
<feature type="binding site" evidence="5">
    <location>
        <begin position="13"/>
        <end position="19"/>
    </location>
    <ligand>
        <name>NADP(+)</name>
        <dbReference type="ChEBI" id="CHEBI:58349"/>
    </ligand>
</feature>
<evidence type="ECO:0000256" key="2">
    <source>
        <dbReference type="ARBA" id="ARBA00022857"/>
    </source>
</evidence>
<dbReference type="GO" id="GO:0050577">
    <property type="term" value="F:GDP-L-fucose synthase activity"/>
    <property type="evidence" value="ECO:0007669"/>
    <property type="project" value="UniProtKB-UniRule"/>
</dbReference>
<feature type="domain" description="NAD-dependent epimerase/dehydratase" evidence="6">
    <location>
        <begin position="9"/>
        <end position="242"/>
    </location>
</feature>
<feature type="binding site" evidence="5">
    <location>
        <position position="214"/>
    </location>
    <ligand>
        <name>substrate</name>
    </ligand>
</feature>
<dbReference type="KEGG" id="manq:L1994_01620"/>
<dbReference type="HAMAP" id="MF_00956">
    <property type="entry name" value="GDP_fucose_synth"/>
    <property type="match status" value="1"/>
</dbReference>
<comment type="similarity">
    <text evidence="1 5">Belongs to the NAD(P)-dependent epimerase/dehydratase family. Fucose synthase subfamily.</text>
</comment>
<comment type="function">
    <text evidence="5">Catalyzes the two-step NADP-dependent conversion of GDP-4-dehydro-6-deoxy-D-mannose to GDP-fucose, involving an epimerase and a reductase reaction.</text>
</comment>
<dbReference type="EMBL" id="CP091092">
    <property type="protein sequence ID" value="WFN37120.1"/>
    <property type="molecule type" value="Genomic_DNA"/>
</dbReference>
<comment type="caution">
    <text evidence="5">Lacks conserved residue(s) required for the propagation of feature annotation.</text>
</comment>
<feature type="site" description="Important for catalytic activity" evidence="5">
    <location>
        <position position="110"/>
    </location>
</feature>
<dbReference type="GO" id="GO:0016853">
    <property type="term" value="F:isomerase activity"/>
    <property type="evidence" value="ECO:0007669"/>
    <property type="project" value="UniProtKB-KW"/>
</dbReference>
<dbReference type="GO" id="GO:0070401">
    <property type="term" value="F:NADP+ binding"/>
    <property type="evidence" value="ECO:0007669"/>
    <property type="project" value="UniProtKB-UniRule"/>
</dbReference>
<dbReference type="Proteomes" id="UP001218895">
    <property type="component" value="Chromosome"/>
</dbReference>
<feature type="binding site" evidence="5">
    <location>
        <position position="190"/>
    </location>
    <ligand>
        <name>substrate</name>
    </ligand>
</feature>
<feature type="binding site" evidence="5">
    <location>
        <position position="143"/>
    </location>
    <ligand>
        <name>NADP(+)</name>
        <dbReference type="ChEBI" id="CHEBI:58349"/>
    </ligand>
</feature>
<keyword evidence="3 5" id="KW-0560">Oxidoreductase</keyword>
<proteinExistence type="inferred from homology"/>
<dbReference type="PANTHER" id="PTHR43238:SF1">
    <property type="entry name" value="GDP-L-FUCOSE SYNTHASE"/>
    <property type="match status" value="1"/>
</dbReference>
<dbReference type="GO" id="GO:0042351">
    <property type="term" value="P:'de novo' GDP-L-fucose biosynthetic process"/>
    <property type="evidence" value="ECO:0007669"/>
    <property type="project" value="UniProtKB-UniRule"/>
</dbReference>
<feature type="binding site" evidence="5">
    <location>
        <position position="274"/>
    </location>
    <ligand>
        <name>substrate</name>
    </ligand>
</feature>
<evidence type="ECO:0000259" key="6">
    <source>
        <dbReference type="Pfam" id="PF01370"/>
    </source>
</evidence>
<dbReference type="PANTHER" id="PTHR43238">
    <property type="entry name" value="GDP-L-FUCOSE SYNTHASE"/>
    <property type="match status" value="1"/>
</dbReference>
<dbReference type="SUPFAM" id="SSF51735">
    <property type="entry name" value="NAD(P)-binding Rossmann-fold domains"/>
    <property type="match status" value="1"/>
</dbReference>